<evidence type="ECO:0000256" key="6">
    <source>
        <dbReference type="ARBA" id="ARBA00022777"/>
    </source>
</evidence>
<evidence type="ECO:0000256" key="7">
    <source>
        <dbReference type="ARBA" id="ARBA00022840"/>
    </source>
</evidence>
<evidence type="ECO:0000256" key="3">
    <source>
        <dbReference type="ARBA" id="ARBA00022553"/>
    </source>
</evidence>
<dbReference type="InterPro" id="IPR003594">
    <property type="entry name" value="HATPase_dom"/>
</dbReference>
<feature type="transmembrane region" description="Helical" evidence="9">
    <location>
        <begin position="63"/>
        <end position="81"/>
    </location>
</feature>
<keyword evidence="7" id="KW-0067">ATP-binding</keyword>
<dbReference type="SMART" id="SM00387">
    <property type="entry name" value="HATPase_c"/>
    <property type="match status" value="1"/>
</dbReference>
<dbReference type="GO" id="GO:0046983">
    <property type="term" value="F:protein dimerization activity"/>
    <property type="evidence" value="ECO:0007669"/>
    <property type="project" value="InterPro"/>
</dbReference>
<feature type="transmembrane region" description="Helical" evidence="9">
    <location>
        <begin position="160"/>
        <end position="181"/>
    </location>
</feature>
<dbReference type="CDD" id="cd16917">
    <property type="entry name" value="HATPase_UhpB-NarQ-NarX-like"/>
    <property type="match status" value="1"/>
</dbReference>
<dbReference type="PANTHER" id="PTHR24421:SF10">
    <property type="entry name" value="NITRATE_NITRITE SENSOR PROTEIN NARQ"/>
    <property type="match status" value="1"/>
</dbReference>
<comment type="catalytic activity">
    <reaction evidence="1">
        <text>ATP + protein L-histidine = ADP + protein N-phospho-L-histidine.</text>
        <dbReference type="EC" id="2.7.13.3"/>
    </reaction>
</comment>
<keyword evidence="9" id="KW-0812">Transmembrane</keyword>
<dbReference type="GO" id="GO:0000155">
    <property type="term" value="F:phosphorelay sensor kinase activity"/>
    <property type="evidence" value="ECO:0007669"/>
    <property type="project" value="InterPro"/>
</dbReference>
<keyword evidence="9" id="KW-1133">Transmembrane helix</keyword>
<accession>A0A6J4JIM1</accession>
<dbReference type="AlphaFoldDB" id="A0A6J4JIM1"/>
<gene>
    <name evidence="11" type="ORF">AVDCRST_MAG10-3788</name>
</gene>
<feature type="transmembrane region" description="Helical" evidence="9">
    <location>
        <begin position="213"/>
        <end position="230"/>
    </location>
</feature>
<dbReference type="PANTHER" id="PTHR24421">
    <property type="entry name" value="NITRATE/NITRITE SENSOR PROTEIN NARX-RELATED"/>
    <property type="match status" value="1"/>
</dbReference>
<dbReference type="InterPro" id="IPR036890">
    <property type="entry name" value="HATPase_C_sf"/>
</dbReference>
<feature type="domain" description="Histidine kinase/HSP90-like ATPase" evidence="10">
    <location>
        <begin position="626"/>
        <end position="715"/>
    </location>
</feature>
<keyword evidence="8" id="KW-0902">Two-component regulatory system</keyword>
<feature type="transmembrane region" description="Helical" evidence="9">
    <location>
        <begin position="266"/>
        <end position="285"/>
    </location>
</feature>
<organism evidence="11">
    <name type="scientific">uncultured Acidimicrobiales bacterium</name>
    <dbReference type="NCBI Taxonomy" id="310071"/>
    <lineage>
        <taxon>Bacteria</taxon>
        <taxon>Bacillati</taxon>
        <taxon>Actinomycetota</taxon>
        <taxon>Acidimicrobiia</taxon>
        <taxon>Acidimicrobiales</taxon>
        <taxon>environmental samples</taxon>
    </lineage>
</organism>
<dbReference type="Gene3D" id="3.30.565.10">
    <property type="entry name" value="Histidine kinase-like ATPase, C-terminal domain"/>
    <property type="match status" value="1"/>
</dbReference>
<dbReference type="Pfam" id="PF07730">
    <property type="entry name" value="HisKA_3"/>
    <property type="match status" value="1"/>
</dbReference>
<dbReference type="Gene3D" id="1.20.5.1930">
    <property type="match status" value="1"/>
</dbReference>
<protein>
    <recommendedName>
        <fullName evidence="2">histidine kinase</fullName>
        <ecNumber evidence="2">2.7.13.3</ecNumber>
    </recommendedName>
</protein>
<feature type="transmembrane region" description="Helical" evidence="9">
    <location>
        <begin position="37"/>
        <end position="57"/>
    </location>
</feature>
<dbReference type="Pfam" id="PF02518">
    <property type="entry name" value="HATPase_c"/>
    <property type="match status" value="1"/>
</dbReference>
<feature type="transmembrane region" description="Helical" evidence="9">
    <location>
        <begin position="297"/>
        <end position="324"/>
    </location>
</feature>
<reference evidence="11" key="1">
    <citation type="submission" date="2020-02" db="EMBL/GenBank/DDBJ databases">
        <authorList>
            <person name="Meier V. D."/>
        </authorList>
    </citation>
    <scope>NUCLEOTIDE SEQUENCE</scope>
    <source>
        <strain evidence="11">AVDCRST_MAG10</strain>
    </source>
</reference>
<evidence type="ECO:0000256" key="8">
    <source>
        <dbReference type="ARBA" id="ARBA00023012"/>
    </source>
</evidence>
<evidence type="ECO:0000256" key="1">
    <source>
        <dbReference type="ARBA" id="ARBA00000085"/>
    </source>
</evidence>
<evidence type="ECO:0000256" key="4">
    <source>
        <dbReference type="ARBA" id="ARBA00022679"/>
    </source>
</evidence>
<dbReference type="EMBL" id="CADCTB010000225">
    <property type="protein sequence ID" value="CAA9279212.1"/>
    <property type="molecule type" value="Genomic_DNA"/>
</dbReference>
<evidence type="ECO:0000256" key="9">
    <source>
        <dbReference type="SAM" id="Phobius"/>
    </source>
</evidence>
<keyword evidence="6 11" id="KW-0418">Kinase</keyword>
<evidence type="ECO:0000313" key="11">
    <source>
        <dbReference type="EMBL" id="CAA9279212.1"/>
    </source>
</evidence>
<keyword evidence="9" id="KW-0472">Membrane</keyword>
<evidence type="ECO:0000256" key="5">
    <source>
        <dbReference type="ARBA" id="ARBA00022741"/>
    </source>
</evidence>
<dbReference type="InterPro" id="IPR050482">
    <property type="entry name" value="Sensor_HK_TwoCompSys"/>
</dbReference>
<keyword evidence="4" id="KW-0808">Transferase</keyword>
<keyword evidence="3" id="KW-0597">Phosphoprotein</keyword>
<sequence length="715" mass="74864">MITGNGVAASGVTPHLADAGMPIDREQPAPGGRRSTVVAYGLGLICALLVAGGFLLGVYMPNLHNGLIAAAFTAVGVFVVLRRPGHREGRLFIATGMAHAVMFFGRQYGLYAGSHHGDTLPAVSWVTWMGVWPLALVLVLSGVTIMCFPDGRLPLPRWRPVVATMVAAGALLALGSALWPVEYARNSLSVPHPLQVGGYDTAGPLWPSLTKTVYPLFQIAWAACVVVRLRRARGDEAQQLKWFVYAVAMGAVAMVSSLVLLGSPALGVLVVPLVPVAAGVAIVKYRLYDIDLVINKTLVVGAMAGLITATYVALVVGAGGLLGFSASPNLMLSLVATAMVAVAFEPARRRVQRWADRLVYGHRPTPYEALARLSTQLSLDGQRADLLAGLASTFADGVGAAEATLWVGSEAELVAVASWPPHVGPDAPRTAAAGLASLEQGGRAHVRPIVHQGALRGAVTLTKEPGEALTGAEDRLLGDLVAQAGLVIDNVGLAAELQHRLNQISAQAVELRAAAKRIVAAQDDARRRIERDLHDGAQQRLVTLALSLQAVSERAASGGDEGLALKVDDARGQLTEALAELREMARGIHPAMLTEEGLDAALGFLAERSPLPVQLEVDLGRRLPQEVEATAYFIVSEALTNAAKHSGAPRVVVGARVDGGRLSIEVSDNGRGGADGRRGSGLQGLADRLATLNGRLTVDSPVEGGTRLRAEIPCG</sequence>
<feature type="transmembrane region" description="Helical" evidence="9">
    <location>
        <begin position="125"/>
        <end position="148"/>
    </location>
</feature>
<dbReference type="EC" id="2.7.13.3" evidence="2"/>
<evidence type="ECO:0000259" key="10">
    <source>
        <dbReference type="SMART" id="SM00387"/>
    </source>
</evidence>
<keyword evidence="5" id="KW-0547">Nucleotide-binding</keyword>
<proteinExistence type="predicted"/>
<dbReference type="GO" id="GO:0016020">
    <property type="term" value="C:membrane"/>
    <property type="evidence" value="ECO:0007669"/>
    <property type="project" value="InterPro"/>
</dbReference>
<dbReference type="InterPro" id="IPR011712">
    <property type="entry name" value="Sig_transdc_His_kin_sub3_dim/P"/>
</dbReference>
<feature type="transmembrane region" description="Helical" evidence="9">
    <location>
        <begin position="242"/>
        <end position="260"/>
    </location>
</feature>
<dbReference type="GO" id="GO:0005524">
    <property type="term" value="F:ATP binding"/>
    <property type="evidence" value="ECO:0007669"/>
    <property type="project" value="UniProtKB-KW"/>
</dbReference>
<feature type="transmembrane region" description="Helical" evidence="9">
    <location>
        <begin position="88"/>
        <end position="105"/>
    </location>
</feature>
<name>A0A6J4JIM1_9ACTN</name>
<evidence type="ECO:0000256" key="2">
    <source>
        <dbReference type="ARBA" id="ARBA00012438"/>
    </source>
</evidence>
<dbReference type="SUPFAM" id="SSF55874">
    <property type="entry name" value="ATPase domain of HSP90 chaperone/DNA topoisomerase II/histidine kinase"/>
    <property type="match status" value="1"/>
</dbReference>